<dbReference type="Proteomes" id="UP001204000">
    <property type="component" value="Unassembled WGS sequence"/>
</dbReference>
<keyword evidence="1" id="KW-0732">Signal</keyword>
<dbReference type="RefSeq" id="WP_253577412.1">
    <property type="nucleotide sequence ID" value="NZ_JAMFTQ010000005.1"/>
</dbReference>
<comment type="caution">
    <text evidence="2">The sequence shown here is derived from an EMBL/GenBank/DDBJ whole genome shotgun (WGS) entry which is preliminary data.</text>
</comment>
<proteinExistence type="predicted"/>
<feature type="signal peptide" evidence="1">
    <location>
        <begin position="1"/>
        <end position="29"/>
    </location>
</feature>
<keyword evidence="3" id="KW-1185">Reference proteome</keyword>
<evidence type="ECO:0000256" key="1">
    <source>
        <dbReference type="SAM" id="SignalP"/>
    </source>
</evidence>
<feature type="chain" id="PRO_5046702724" description="CAP domain-containing protein" evidence="1">
    <location>
        <begin position="30"/>
        <end position="202"/>
    </location>
</feature>
<accession>A0ABT1G0Z6</accession>
<reference evidence="2" key="1">
    <citation type="submission" date="2022-05" db="EMBL/GenBank/DDBJ databases">
        <title>Corynebacterium sp. TA-R-1 sp. nov., isolated from human feces.</title>
        <authorList>
            <person name="Shamsuzzaman M."/>
            <person name="Dahal R.H."/>
        </authorList>
    </citation>
    <scope>NUCLEOTIDE SEQUENCE</scope>
    <source>
        <strain evidence="2">TA-R-1</strain>
    </source>
</reference>
<evidence type="ECO:0000313" key="2">
    <source>
        <dbReference type="EMBL" id="MCP1387681.1"/>
    </source>
</evidence>
<name>A0ABT1G0Z6_9CORY</name>
<evidence type="ECO:0008006" key="4">
    <source>
        <dbReference type="Google" id="ProtNLM"/>
    </source>
</evidence>
<dbReference type="EMBL" id="JAMFTQ010000005">
    <property type="protein sequence ID" value="MCP1387681.1"/>
    <property type="molecule type" value="Genomic_DNA"/>
</dbReference>
<organism evidence="2 3">
    <name type="scientific">Corynebacterium stercoris</name>
    <dbReference type="NCBI Taxonomy" id="2943490"/>
    <lineage>
        <taxon>Bacteria</taxon>
        <taxon>Bacillati</taxon>
        <taxon>Actinomycetota</taxon>
        <taxon>Actinomycetes</taxon>
        <taxon>Mycobacteriales</taxon>
        <taxon>Corynebacteriaceae</taxon>
        <taxon>Corynebacterium</taxon>
    </lineage>
</organism>
<evidence type="ECO:0000313" key="3">
    <source>
        <dbReference type="Proteomes" id="UP001204000"/>
    </source>
</evidence>
<gene>
    <name evidence="2" type="ORF">M5J20_05695</name>
</gene>
<protein>
    <recommendedName>
        <fullName evidence="4">CAP domain-containing protein</fullName>
    </recommendedName>
</protein>
<sequence length="202" mass="21686">MWTNGHNRRGAVVIAAALALGATAAPASAQGASLDFGNLSSHANFPLPQVPPIDVPRGLVDGAKKVGITLPERITFGWDVSDNPPSLVSEEYLVAESDKQLTKEGHRKDPEAQAIAEAWAQQAVRGEATFTGDVGRGTTGTEKGKGQIYKLDPQQAAERVTFLQRDEVIEAVETTPTKDPKRYGVAATRDGETIYLVEYFLN</sequence>